<dbReference type="RefSeq" id="WP_157320128.1">
    <property type="nucleotide sequence ID" value="NZ_WSEM01000016.1"/>
</dbReference>
<name>A0ABW9U8C0_9BACL</name>
<dbReference type="Proteomes" id="UP000467637">
    <property type="component" value="Unassembled WGS sequence"/>
</dbReference>
<dbReference type="EMBL" id="WSEM01000016">
    <property type="protein sequence ID" value="MVQ36243.1"/>
    <property type="molecule type" value="Genomic_DNA"/>
</dbReference>
<comment type="caution">
    <text evidence="1">The sequence shown here is derived from an EMBL/GenBank/DDBJ whole genome shotgun (WGS) entry which is preliminary data.</text>
</comment>
<gene>
    <name evidence="1" type="ORF">GON05_16640</name>
</gene>
<dbReference type="InterPro" id="IPR025459">
    <property type="entry name" value="DUF4279"/>
</dbReference>
<sequence>MDKTNVMAYFSIYGDHFPINEVTQLLGIEPTKSYNKGEVIVRPKNDNVISHTINYRIETAWELSSGYQESNDVKAQLDQILEPLKNKTALINHLKMKYKLECLISIVIKIENGLTPGLHLDTEQIDFANRINAEFDIDMYANPYSSDFNM</sequence>
<dbReference type="Pfam" id="PF14106">
    <property type="entry name" value="DUF4279"/>
    <property type="match status" value="1"/>
</dbReference>
<reference evidence="1 2" key="1">
    <citation type="submission" date="2019-12" db="EMBL/GenBank/DDBJ databases">
        <authorList>
            <person name="Huq M.A."/>
        </authorList>
    </citation>
    <scope>NUCLEOTIDE SEQUENCE [LARGE SCALE GENOMIC DNA]</scope>
    <source>
        <strain evidence="1 2">MAH-34</strain>
    </source>
</reference>
<proteinExistence type="predicted"/>
<evidence type="ECO:0000313" key="1">
    <source>
        <dbReference type="EMBL" id="MVQ36243.1"/>
    </source>
</evidence>
<accession>A0ABW9U8C0</accession>
<organism evidence="1 2">
    <name type="scientific">Paenibacillus anseongense</name>
    <dbReference type="NCBI Taxonomy" id="2682845"/>
    <lineage>
        <taxon>Bacteria</taxon>
        <taxon>Bacillati</taxon>
        <taxon>Bacillota</taxon>
        <taxon>Bacilli</taxon>
        <taxon>Bacillales</taxon>
        <taxon>Paenibacillaceae</taxon>
        <taxon>Paenibacillus</taxon>
    </lineage>
</organism>
<protein>
    <submittedName>
        <fullName evidence="1">DUF4279 domain-containing protein</fullName>
    </submittedName>
</protein>
<keyword evidence="2" id="KW-1185">Reference proteome</keyword>
<evidence type="ECO:0000313" key="2">
    <source>
        <dbReference type="Proteomes" id="UP000467637"/>
    </source>
</evidence>